<reference evidence="13" key="1">
    <citation type="submission" date="2025-08" db="UniProtKB">
        <authorList>
            <consortium name="RefSeq"/>
        </authorList>
    </citation>
    <scope>IDENTIFICATION</scope>
</reference>
<evidence type="ECO:0000313" key="12">
    <source>
        <dbReference type="Proteomes" id="UP000694888"/>
    </source>
</evidence>
<dbReference type="CDD" id="cd16750">
    <property type="entry name" value="RING-HC_SH3RF3"/>
    <property type="match status" value="1"/>
</dbReference>
<evidence type="ECO:0000259" key="10">
    <source>
        <dbReference type="PROSITE" id="PS50002"/>
    </source>
</evidence>
<evidence type="ECO:0000313" key="13">
    <source>
        <dbReference type="RefSeq" id="XP_005112175.1"/>
    </source>
</evidence>
<dbReference type="Proteomes" id="UP000694888">
    <property type="component" value="Unplaced"/>
</dbReference>
<evidence type="ECO:0000256" key="5">
    <source>
        <dbReference type="ARBA" id="ARBA00022833"/>
    </source>
</evidence>
<gene>
    <name evidence="13" type="primary">LOC101859456</name>
</gene>
<feature type="compositionally biased region" description="Polar residues" evidence="9">
    <location>
        <begin position="579"/>
        <end position="599"/>
    </location>
</feature>
<dbReference type="PROSITE" id="PS00518">
    <property type="entry name" value="ZF_RING_1"/>
    <property type="match status" value="1"/>
</dbReference>
<name>A0ABM0K9K9_APLCA</name>
<dbReference type="InterPro" id="IPR001452">
    <property type="entry name" value="SH3_domain"/>
</dbReference>
<dbReference type="CDD" id="cd11783">
    <property type="entry name" value="SH3_SH3RF_3"/>
    <property type="match status" value="1"/>
</dbReference>
<proteinExistence type="inferred from homology"/>
<feature type="region of interest" description="Disordered" evidence="9">
    <location>
        <begin position="287"/>
        <end position="326"/>
    </location>
</feature>
<keyword evidence="12" id="KW-1185">Reference proteome</keyword>
<evidence type="ECO:0000256" key="4">
    <source>
        <dbReference type="ARBA" id="ARBA00022771"/>
    </source>
</evidence>
<feature type="region of interest" description="Disordered" evidence="9">
    <location>
        <begin position="539"/>
        <end position="659"/>
    </location>
</feature>
<dbReference type="PANTHER" id="PTHR14167:SF51">
    <property type="entry name" value="RING-TYPE E3 UBIQUITIN TRANSFERASE"/>
    <property type="match status" value="1"/>
</dbReference>
<feature type="domain" description="SH3" evidence="10">
    <location>
        <begin position="460"/>
        <end position="521"/>
    </location>
</feature>
<dbReference type="CDD" id="cd11787">
    <property type="entry name" value="SH3_SH3RF_2"/>
    <property type="match status" value="1"/>
</dbReference>
<feature type="region of interest" description="Disordered" evidence="9">
    <location>
        <begin position="84"/>
        <end position="107"/>
    </location>
</feature>
<dbReference type="Pfam" id="PF14604">
    <property type="entry name" value="SH3_9"/>
    <property type="match status" value="1"/>
</dbReference>
<dbReference type="PANTHER" id="PTHR14167">
    <property type="entry name" value="SH3 DOMAIN-CONTAINING"/>
    <property type="match status" value="1"/>
</dbReference>
<feature type="compositionally biased region" description="Low complexity" evidence="9">
    <location>
        <begin position="90"/>
        <end position="107"/>
    </location>
</feature>
<feature type="compositionally biased region" description="Low complexity" evidence="9">
    <location>
        <begin position="540"/>
        <end position="551"/>
    </location>
</feature>
<dbReference type="Gene3D" id="2.30.30.40">
    <property type="entry name" value="SH3 Domains"/>
    <property type="match status" value="4"/>
</dbReference>
<keyword evidence="3" id="KW-0479">Metal-binding</keyword>
<comment type="similarity">
    <text evidence="1">Belongs to the SH3RF family.</text>
</comment>
<dbReference type="SUPFAM" id="SSF50044">
    <property type="entry name" value="SH3-domain"/>
    <property type="match status" value="4"/>
</dbReference>
<dbReference type="PROSITE" id="PS50002">
    <property type="entry name" value="SH3"/>
    <property type="match status" value="4"/>
</dbReference>
<dbReference type="Gene3D" id="3.30.40.10">
    <property type="entry name" value="Zinc/RING finger domain, C3HC4 (zinc finger)"/>
    <property type="match status" value="1"/>
</dbReference>
<feature type="compositionally biased region" description="Polar residues" evidence="9">
    <location>
        <begin position="553"/>
        <end position="568"/>
    </location>
</feature>
<feature type="compositionally biased region" description="Polar residues" evidence="9">
    <location>
        <begin position="373"/>
        <end position="390"/>
    </location>
</feature>
<keyword evidence="5" id="KW-0862">Zinc</keyword>
<dbReference type="InterPro" id="IPR036028">
    <property type="entry name" value="SH3-like_dom_sf"/>
</dbReference>
<accession>A0ABM0K9K9</accession>
<dbReference type="InterPro" id="IPR028502">
    <property type="entry name" value="SH3RF3_RING-HC_Zfn"/>
</dbReference>
<evidence type="ECO:0000259" key="11">
    <source>
        <dbReference type="PROSITE" id="PS50089"/>
    </source>
</evidence>
<feature type="domain" description="SH3" evidence="10">
    <location>
        <begin position="184"/>
        <end position="246"/>
    </location>
</feature>
<evidence type="ECO:0000256" key="2">
    <source>
        <dbReference type="ARBA" id="ARBA00022443"/>
    </source>
</evidence>
<dbReference type="SUPFAM" id="SSF57850">
    <property type="entry name" value="RING/U-box"/>
    <property type="match status" value="1"/>
</dbReference>
<organism evidence="12 13">
    <name type="scientific">Aplysia californica</name>
    <name type="common">California sea hare</name>
    <dbReference type="NCBI Taxonomy" id="6500"/>
    <lineage>
        <taxon>Eukaryota</taxon>
        <taxon>Metazoa</taxon>
        <taxon>Spiralia</taxon>
        <taxon>Lophotrochozoa</taxon>
        <taxon>Mollusca</taxon>
        <taxon>Gastropoda</taxon>
        <taxon>Heterobranchia</taxon>
        <taxon>Euthyneura</taxon>
        <taxon>Tectipleura</taxon>
        <taxon>Aplysiida</taxon>
        <taxon>Aplysioidea</taxon>
        <taxon>Aplysiidae</taxon>
        <taxon>Aplysia</taxon>
    </lineage>
</organism>
<evidence type="ECO:0000256" key="8">
    <source>
        <dbReference type="PROSITE-ProRule" id="PRU00192"/>
    </source>
</evidence>
<feature type="domain" description="SH3" evidence="10">
    <location>
        <begin position="785"/>
        <end position="845"/>
    </location>
</feature>
<sequence length="845" mass="89051">MDEKQINELLECSVCLERLDQTCKVLPCQHTFCRRCLEEILLTNRELCCPECRAVVTVRVADLPTNILVVRILEGLKTKNQRIGGGGVRLQGPGSLSSSPSKMGRSSPLHRLDAQSIQLLRQGSQPCAKALYNYESSEKDDLIFKRGDLILLRRQVDENWFQGELCGKVGFFPANFVQVLVPLPQVPQCRALYDFDLKDENEKDCLSFKKDEVLTVIRRVDENWLEGRKGDKIGIFPLTFVELNDSARSLINSKSNLSILPSSWPSSSTSNVNSSSSSVGAVTASSLTSSSSLSPPLPPPTSSSSLSAPATSTSTSSPSPAVPVSSIGVASVSSSSSLTATQALPQPIAQTSALSPAVSATSSSPPQNKRHSFTSPSSTAVTEPGGQSQRHSAEVTVDSGGQLSVTSSPPTSVSPPAASETQSSSTDAPAAMSSQAHGVESSEAVASTSTSAAGVQSGSLTTPVYTALYNYKPQKEDELELHKGDHYTVSEKCQDGWFKGASVRSGQAGVFPGNYVHMVRHSSAFKPVNPNVLNIRAKGPSPALASSAASAEQKPSSASVEAAGSQQAAPPLMPRVARMTSSGQKSRSGCCQSSASPTRCPNHGLSGSPAHRHQSSSSPCSFSTAAPPVPGHPNSSRPLPSTVVPAPPAGSCAGSPHRSAWVSPAHLSASAHITPPNVALAHSVDTASTSRDKKEKKEKGVKGLGKLLSGKSKKMKPTPAEPEATPPPSVLCFDNVAHVRSGSFPVDSSAHAAGDAGPVSAHRKAASLDATPTPPIPAKPRPKPPMRERFCCIVPYPPQTEHELSLEVGDIIHVHRKRDDGWYKGTQERTGRTGMFPASFVEKCD</sequence>
<dbReference type="Pfam" id="PF00018">
    <property type="entry name" value="SH3_1"/>
    <property type="match status" value="3"/>
</dbReference>
<feature type="domain" description="SH3" evidence="10">
    <location>
        <begin position="123"/>
        <end position="182"/>
    </location>
</feature>
<evidence type="ECO:0000256" key="3">
    <source>
        <dbReference type="ARBA" id="ARBA00022723"/>
    </source>
</evidence>
<dbReference type="InterPro" id="IPR013083">
    <property type="entry name" value="Znf_RING/FYVE/PHD"/>
</dbReference>
<feature type="compositionally biased region" description="Polar residues" evidence="9">
    <location>
        <begin position="420"/>
        <end position="436"/>
    </location>
</feature>
<feature type="compositionally biased region" description="Basic and acidic residues" evidence="9">
    <location>
        <begin position="690"/>
        <end position="701"/>
    </location>
</feature>
<feature type="domain" description="RING-type" evidence="11">
    <location>
        <begin position="12"/>
        <end position="53"/>
    </location>
</feature>
<feature type="region of interest" description="Disordered" evidence="9">
    <location>
        <begin position="355"/>
        <end position="457"/>
    </location>
</feature>
<feature type="region of interest" description="Disordered" evidence="9">
    <location>
        <begin position="682"/>
        <end position="729"/>
    </location>
</feature>
<feature type="compositionally biased region" description="Low complexity" evidence="9">
    <location>
        <begin position="438"/>
        <end position="457"/>
    </location>
</feature>
<keyword evidence="4 7" id="KW-0863">Zinc-finger</keyword>
<dbReference type="SMART" id="SM00184">
    <property type="entry name" value="RING"/>
    <property type="match status" value="1"/>
</dbReference>
<feature type="compositionally biased region" description="Low complexity" evidence="9">
    <location>
        <begin position="355"/>
        <end position="366"/>
    </location>
</feature>
<dbReference type="PROSITE" id="PS50089">
    <property type="entry name" value="ZF_RING_2"/>
    <property type="match status" value="1"/>
</dbReference>
<keyword evidence="2 8" id="KW-0728">SH3 domain</keyword>
<evidence type="ECO:0000256" key="9">
    <source>
        <dbReference type="SAM" id="MobiDB-lite"/>
    </source>
</evidence>
<dbReference type="InterPro" id="IPR001841">
    <property type="entry name" value="Znf_RING"/>
</dbReference>
<evidence type="ECO:0000256" key="6">
    <source>
        <dbReference type="ARBA" id="ARBA00022843"/>
    </source>
</evidence>
<evidence type="ECO:0000256" key="1">
    <source>
        <dbReference type="ARBA" id="ARBA00008649"/>
    </source>
</evidence>
<protein>
    <submittedName>
        <fullName evidence="13">E3 ubiquitin-protein ligase SH3RF1-like</fullName>
    </submittedName>
</protein>
<dbReference type="RefSeq" id="XP_005112175.1">
    <property type="nucleotide sequence ID" value="XM_005112118.3"/>
</dbReference>
<dbReference type="PRINTS" id="PR00452">
    <property type="entry name" value="SH3DOMAIN"/>
</dbReference>
<dbReference type="InterPro" id="IPR018957">
    <property type="entry name" value="Znf_C3HC4_RING-type"/>
</dbReference>
<evidence type="ECO:0000256" key="7">
    <source>
        <dbReference type="PROSITE-ProRule" id="PRU00175"/>
    </source>
</evidence>
<keyword evidence="6" id="KW-0832">Ubl conjugation</keyword>
<dbReference type="PRINTS" id="PR00499">
    <property type="entry name" value="P67PHOX"/>
</dbReference>
<dbReference type="Pfam" id="PF00097">
    <property type="entry name" value="zf-C3HC4"/>
    <property type="match status" value="1"/>
</dbReference>
<dbReference type="GeneID" id="101859456"/>
<feature type="compositionally biased region" description="Low complexity" evidence="9">
    <location>
        <begin position="404"/>
        <end position="419"/>
    </location>
</feature>
<feature type="compositionally biased region" description="Low complexity" evidence="9">
    <location>
        <begin position="302"/>
        <end position="326"/>
    </location>
</feature>
<dbReference type="InterPro" id="IPR017907">
    <property type="entry name" value="Znf_RING_CS"/>
</dbReference>
<dbReference type="SMART" id="SM00326">
    <property type="entry name" value="SH3"/>
    <property type="match status" value="4"/>
</dbReference>
<dbReference type="InterPro" id="IPR050384">
    <property type="entry name" value="Endophilin_SH3RF"/>
</dbReference>